<sequence length="138" mass="15571">MTQFVKLFIMSAGVFLVFDLFWLLVISKKMYQQFIGHLMGETRMGPALLFYFLYIVGVVFFVLLPGIEKNSLSTILFSGALFGLICYGTYDLTNLATLKGWPVWMTVIDLCWGTFVTASTAGIVYTINAVFFEGVSRR</sequence>
<dbReference type="InterPro" id="IPR018687">
    <property type="entry name" value="DUF2177_membr"/>
</dbReference>
<feature type="transmembrane region" description="Helical" evidence="1">
    <location>
        <begin position="7"/>
        <end position="27"/>
    </location>
</feature>
<name>R3WN34_9ENTE</name>
<keyword evidence="1" id="KW-0472">Membrane</keyword>
<protein>
    <recommendedName>
        <fullName evidence="4">Integral membrane protein</fullName>
    </recommendedName>
</protein>
<organism evidence="2 3">
    <name type="scientific">Enterococcus phoeniculicola ATCC BAA-412</name>
    <dbReference type="NCBI Taxonomy" id="1158610"/>
    <lineage>
        <taxon>Bacteria</taxon>
        <taxon>Bacillati</taxon>
        <taxon>Bacillota</taxon>
        <taxon>Bacilli</taxon>
        <taxon>Lactobacillales</taxon>
        <taxon>Enterococcaceae</taxon>
        <taxon>Enterococcus</taxon>
    </lineage>
</organism>
<comment type="caution">
    <text evidence="2">The sequence shown here is derived from an EMBL/GenBank/DDBJ whole genome shotgun (WGS) entry which is preliminary data.</text>
</comment>
<gene>
    <name evidence="2" type="ORF">UC3_00169</name>
</gene>
<dbReference type="OrthoDB" id="166547at2"/>
<accession>R3WN34</accession>
<evidence type="ECO:0008006" key="4">
    <source>
        <dbReference type="Google" id="ProtNLM"/>
    </source>
</evidence>
<dbReference type="RefSeq" id="WP_010766856.1">
    <property type="nucleotide sequence ID" value="NZ_ASWE01000005.1"/>
</dbReference>
<keyword evidence="3" id="KW-1185">Reference proteome</keyword>
<feature type="transmembrane region" description="Helical" evidence="1">
    <location>
        <begin position="110"/>
        <end position="132"/>
    </location>
</feature>
<evidence type="ECO:0000256" key="1">
    <source>
        <dbReference type="SAM" id="Phobius"/>
    </source>
</evidence>
<keyword evidence="1" id="KW-0812">Transmembrane</keyword>
<feature type="transmembrane region" description="Helical" evidence="1">
    <location>
        <begin position="71"/>
        <end position="90"/>
    </location>
</feature>
<dbReference type="eggNOG" id="COG4852">
    <property type="taxonomic scope" value="Bacteria"/>
</dbReference>
<evidence type="ECO:0000313" key="3">
    <source>
        <dbReference type="Proteomes" id="UP000013785"/>
    </source>
</evidence>
<dbReference type="EMBL" id="AJAT01000005">
    <property type="protein sequence ID" value="EOL49266.1"/>
    <property type="molecule type" value="Genomic_DNA"/>
</dbReference>
<reference evidence="2 3" key="1">
    <citation type="submission" date="2013-02" db="EMBL/GenBank/DDBJ databases">
        <title>The Genome Sequence of Enterococcus phoeniculicola BAA-412.</title>
        <authorList>
            <consortium name="The Broad Institute Genome Sequencing Platform"/>
            <consortium name="The Broad Institute Genome Sequencing Center for Infectious Disease"/>
            <person name="Earl A.M."/>
            <person name="Gilmore M.S."/>
            <person name="Lebreton F."/>
            <person name="Walker B."/>
            <person name="Young S.K."/>
            <person name="Zeng Q."/>
            <person name="Gargeya S."/>
            <person name="Fitzgerald M."/>
            <person name="Haas B."/>
            <person name="Abouelleil A."/>
            <person name="Alvarado L."/>
            <person name="Arachchi H.M."/>
            <person name="Berlin A.M."/>
            <person name="Chapman S.B."/>
            <person name="Dewar J."/>
            <person name="Goldberg J."/>
            <person name="Griggs A."/>
            <person name="Gujja S."/>
            <person name="Hansen M."/>
            <person name="Howarth C."/>
            <person name="Imamovic A."/>
            <person name="Larimer J."/>
            <person name="McCowan C."/>
            <person name="Murphy C."/>
            <person name="Neiman D."/>
            <person name="Pearson M."/>
            <person name="Priest M."/>
            <person name="Roberts A."/>
            <person name="Saif S."/>
            <person name="Shea T."/>
            <person name="Sisk P."/>
            <person name="Sykes S."/>
            <person name="Wortman J."/>
            <person name="Nusbaum C."/>
            <person name="Birren B."/>
        </authorList>
    </citation>
    <scope>NUCLEOTIDE SEQUENCE [LARGE SCALE GENOMIC DNA]</scope>
    <source>
        <strain evidence="2 3">ATCC BAA-412</strain>
    </source>
</reference>
<keyword evidence="1" id="KW-1133">Transmembrane helix</keyword>
<dbReference type="Pfam" id="PF09945">
    <property type="entry name" value="DUF2177"/>
    <property type="match status" value="1"/>
</dbReference>
<dbReference type="HOGENOM" id="CLU_140354_0_0_9"/>
<dbReference type="Proteomes" id="UP000013785">
    <property type="component" value="Unassembled WGS sequence"/>
</dbReference>
<feature type="transmembrane region" description="Helical" evidence="1">
    <location>
        <begin position="47"/>
        <end position="64"/>
    </location>
</feature>
<dbReference type="STRING" id="154621.RV11_GL001601"/>
<evidence type="ECO:0000313" key="2">
    <source>
        <dbReference type="EMBL" id="EOL49266.1"/>
    </source>
</evidence>
<dbReference type="PATRIC" id="fig|1158610.3.peg.147"/>
<proteinExistence type="predicted"/>
<dbReference type="AlphaFoldDB" id="R3WN34"/>